<dbReference type="Gene3D" id="2.20.100.10">
    <property type="entry name" value="Thrombospondin type-1 (TSP1) repeat"/>
    <property type="match status" value="4"/>
</dbReference>
<dbReference type="InterPro" id="IPR036383">
    <property type="entry name" value="TSP1_rpt_sf"/>
</dbReference>
<proteinExistence type="predicted"/>
<dbReference type="SUPFAM" id="SSF82895">
    <property type="entry name" value="TSP-1 type 1 repeat"/>
    <property type="match status" value="4"/>
</dbReference>
<evidence type="ECO:0000259" key="21">
    <source>
        <dbReference type="PROSITE" id="PS50900"/>
    </source>
</evidence>
<dbReference type="RefSeq" id="XP_051250732.1">
    <property type="nucleotide sequence ID" value="XM_051394772.1"/>
</dbReference>
<dbReference type="InterPro" id="IPR000884">
    <property type="entry name" value="TSP1_rpt"/>
</dbReference>
<feature type="domain" description="PLAC" evidence="21">
    <location>
        <begin position="1065"/>
        <end position="1103"/>
    </location>
</feature>
<reference evidence="22" key="2">
    <citation type="submission" date="2025-09" db="UniProtKB">
        <authorList>
            <consortium name="Ensembl"/>
        </authorList>
    </citation>
    <scope>IDENTIFICATION</scope>
</reference>
<evidence type="ECO:0000256" key="18">
    <source>
        <dbReference type="SAM" id="MobiDB-lite"/>
    </source>
</evidence>
<dbReference type="Gene3D" id="2.60.120.830">
    <property type="match status" value="1"/>
</dbReference>
<dbReference type="Pfam" id="PF00090">
    <property type="entry name" value="TSP_1"/>
    <property type="match status" value="1"/>
</dbReference>
<keyword evidence="13" id="KW-0325">Glycoprotein</keyword>
<evidence type="ECO:0000256" key="5">
    <source>
        <dbReference type="ARBA" id="ARBA00022723"/>
    </source>
</evidence>
<dbReference type="GO" id="GO:0046872">
    <property type="term" value="F:metal ion binding"/>
    <property type="evidence" value="ECO:0007669"/>
    <property type="project" value="UniProtKB-KW"/>
</dbReference>
<dbReference type="FunFam" id="3.40.1620.60:FF:000001">
    <property type="entry name" value="A disintegrin and metalloproteinase with thrombospondin motifs 3"/>
    <property type="match status" value="1"/>
</dbReference>
<evidence type="ECO:0000256" key="19">
    <source>
        <dbReference type="SAM" id="SignalP"/>
    </source>
</evidence>
<dbReference type="InterPro" id="IPR001590">
    <property type="entry name" value="Peptidase_M12B"/>
</dbReference>
<feature type="chain" id="PRO_5035837931" description="A disintegrin and metalloproteinase with thrombospondin motifs 2" evidence="19">
    <location>
        <begin position="23"/>
        <end position="1389"/>
    </location>
</feature>
<organism evidence="22 23">
    <name type="scientific">Dicentrarchus labrax</name>
    <name type="common">European seabass</name>
    <name type="synonym">Morone labrax</name>
    <dbReference type="NCBI Taxonomy" id="13489"/>
    <lineage>
        <taxon>Eukaryota</taxon>
        <taxon>Metazoa</taxon>
        <taxon>Chordata</taxon>
        <taxon>Craniata</taxon>
        <taxon>Vertebrata</taxon>
        <taxon>Euteleostomi</taxon>
        <taxon>Actinopterygii</taxon>
        <taxon>Neopterygii</taxon>
        <taxon>Teleostei</taxon>
        <taxon>Neoteleostei</taxon>
        <taxon>Acanthomorphata</taxon>
        <taxon>Eupercaria</taxon>
        <taxon>Moronidae</taxon>
        <taxon>Dicentrarchus</taxon>
    </lineage>
</organism>
<feature type="binding site" evidence="15">
    <location>
        <position position="476"/>
    </location>
    <ligand>
        <name>Ca(2+)</name>
        <dbReference type="ChEBI" id="CHEBI:29108"/>
        <label>1</label>
    </ligand>
</feature>
<dbReference type="Pfam" id="PF19030">
    <property type="entry name" value="TSP1_ADAMTS"/>
    <property type="match status" value="3"/>
</dbReference>
<evidence type="ECO:0000256" key="6">
    <source>
        <dbReference type="ARBA" id="ARBA00022729"/>
    </source>
</evidence>
<feature type="region of interest" description="Disordered" evidence="18">
    <location>
        <begin position="1187"/>
        <end position="1233"/>
    </location>
</feature>
<dbReference type="InterPro" id="IPR013273">
    <property type="entry name" value="ADAMTS/ADAMTS-like"/>
</dbReference>
<feature type="domain" description="Peptidase M12B" evidence="20">
    <location>
        <begin position="278"/>
        <end position="481"/>
    </location>
</feature>
<gene>
    <name evidence="22" type="primary">LOC127360379</name>
</gene>
<keyword evidence="2" id="KW-0964">Secreted</keyword>
<keyword evidence="11" id="KW-0865">Zymogen</keyword>
<accession>A0A8P4KP74</accession>
<dbReference type="FunFam" id="2.20.100.10:FF:000006">
    <property type="entry name" value="A disintegrin and metalloproteinase with thrombospondin motifs 1"/>
    <property type="match status" value="1"/>
</dbReference>
<feature type="disulfide bond" evidence="16">
    <location>
        <begin position="523"/>
        <end position="556"/>
    </location>
</feature>
<keyword evidence="8" id="KW-0378">Hydrolase</keyword>
<dbReference type="GO" id="GO:0006508">
    <property type="term" value="P:proteolysis"/>
    <property type="evidence" value="ECO:0007669"/>
    <property type="project" value="UniProtKB-KW"/>
</dbReference>
<comment type="cofactor">
    <cofactor evidence="15">
        <name>Zn(2+)</name>
        <dbReference type="ChEBI" id="CHEBI:29105"/>
    </cofactor>
    <text evidence="15">Binds 1 zinc ion per subunit.</text>
</comment>
<evidence type="ECO:0000256" key="12">
    <source>
        <dbReference type="ARBA" id="ARBA00023157"/>
    </source>
</evidence>
<dbReference type="GeneID" id="127360379"/>
<dbReference type="Pfam" id="PF05986">
    <property type="entry name" value="ADAMTS_spacer1"/>
    <property type="match status" value="1"/>
</dbReference>
<evidence type="ECO:0000259" key="20">
    <source>
        <dbReference type="PROSITE" id="PS50215"/>
    </source>
</evidence>
<dbReference type="InterPro" id="IPR010909">
    <property type="entry name" value="PLAC"/>
</dbReference>
<keyword evidence="10" id="KW-0482">Metalloprotease</keyword>
<dbReference type="GeneTree" id="ENSGT00940000156647"/>
<feature type="disulfide bond" evidence="16">
    <location>
        <begin position="436"/>
        <end position="462"/>
    </location>
</feature>
<protein>
    <recommendedName>
        <fullName evidence="24">A disintegrin and metalloproteinase with thrombospondin motifs 2</fullName>
    </recommendedName>
</protein>
<dbReference type="OrthoDB" id="5855429at2759"/>
<feature type="binding site" evidence="15">
    <location>
        <position position="479"/>
    </location>
    <ligand>
        <name>Ca(2+)</name>
        <dbReference type="ChEBI" id="CHEBI:29108"/>
        <label>2</label>
    </ligand>
</feature>
<feature type="disulfide bond" evidence="16">
    <location>
        <begin position="503"/>
        <end position="528"/>
    </location>
</feature>
<dbReference type="GO" id="GO:0004222">
    <property type="term" value="F:metalloendopeptidase activity"/>
    <property type="evidence" value="ECO:0007669"/>
    <property type="project" value="InterPro"/>
</dbReference>
<feature type="disulfide bond" evidence="16">
    <location>
        <begin position="355"/>
        <end position="403"/>
    </location>
</feature>
<evidence type="ECO:0000256" key="15">
    <source>
        <dbReference type="PIRSR" id="PIRSR613273-2"/>
    </source>
</evidence>
<dbReference type="Pfam" id="PF01562">
    <property type="entry name" value="Pep_M12B_propep"/>
    <property type="match status" value="1"/>
</dbReference>
<feature type="disulfide bond" evidence="16">
    <location>
        <begin position="584"/>
        <end position="621"/>
    </location>
</feature>
<keyword evidence="4" id="KW-0645">Protease</keyword>
<dbReference type="InterPro" id="IPR041645">
    <property type="entry name" value="ADAMTS_CR_2"/>
</dbReference>
<feature type="region of interest" description="Disordered" evidence="18">
    <location>
        <begin position="1366"/>
        <end position="1389"/>
    </location>
</feature>
<dbReference type="Gene3D" id="3.40.1620.60">
    <property type="match status" value="1"/>
</dbReference>
<feature type="binding site" evidence="15">
    <location>
        <position position="281"/>
    </location>
    <ligand>
        <name>Ca(2+)</name>
        <dbReference type="ChEBI" id="CHEBI:29108"/>
        <label>1</label>
    </ligand>
</feature>
<evidence type="ECO:0000256" key="3">
    <source>
        <dbReference type="ARBA" id="ARBA00022530"/>
    </source>
</evidence>
<dbReference type="OMA" id="DGEMNNC"/>
<feature type="compositionally biased region" description="Low complexity" evidence="18">
    <location>
        <begin position="1290"/>
        <end position="1308"/>
    </location>
</feature>
<dbReference type="SMART" id="SM00209">
    <property type="entry name" value="TSP1"/>
    <property type="match status" value="4"/>
</dbReference>
<evidence type="ECO:0000256" key="9">
    <source>
        <dbReference type="ARBA" id="ARBA00022833"/>
    </source>
</evidence>
<keyword evidence="15" id="KW-0106">Calcium</keyword>
<keyword evidence="12 16" id="KW-1015">Disulfide bond</keyword>
<feature type="binding site" evidence="15 17">
    <location>
        <position position="423"/>
    </location>
    <ligand>
        <name>Zn(2+)</name>
        <dbReference type="ChEBI" id="CHEBI:29105"/>
        <note>catalytic</note>
    </ligand>
</feature>
<dbReference type="FunFam" id="2.60.120.830:FF:000001">
    <property type="entry name" value="A disintegrin and metalloproteinase with thrombospondin motifs 1"/>
    <property type="match status" value="1"/>
</dbReference>
<feature type="binding site" evidence="15">
    <location>
        <position position="281"/>
    </location>
    <ligand>
        <name>Ca(2+)</name>
        <dbReference type="ChEBI" id="CHEBI:29108"/>
        <label>2</label>
    </ligand>
</feature>
<feature type="disulfide bond" evidence="16">
    <location>
        <begin position="397"/>
        <end position="476"/>
    </location>
</feature>
<keyword evidence="3" id="KW-0272">Extracellular matrix</keyword>
<dbReference type="Ensembl" id="ENSDLAT00005086171.1">
    <property type="protein sequence ID" value="ENSDLAP00005081625.1"/>
    <property type="gene ID" value="ENSDLAG00005030966.1"/>
</dbReference>
<feature type="disulfide bond" evidence="16">
    <location>
        <begin position="599"/>
        <end position="611"/>
    </location>
</feature>
<evidence type="ECO:0000256" key="13">
    <source>
        <dbReference type="ARBA" id="ARBA00023180"/>
    </source>
</evidence>
<dbReference type="PROSITE" id="PS50092">
    <property type="entry name" value="TSP1"/>
    <property type="match status" value="4"/>
</dbReference>
<dbReference type="PRINTS" id="PR01857">
    <property type="entry name" value="ADAMTSFAMILY"/>
</dbReference>
<keyword evidence="23" id="KW-1185">Reference proteome</keyword>
<dbReference type="InterPro" id="IPR024079">
    <property type="entry name" value="MetalloPept_cat_dom_sf"/>
</dbReference>
<feature type="disulfide bond" evidence="16">
    <location>
        <begin position="588"/>
        <end position="626"/>
    </location>
</feature>
<dbReference type="InterPro" id="IPR010294">
    <property type="entry name" value="ADAMTS_spacer1"/>
</dbReference>
<evidence type="ECO:0000256" key="11">
    <source>
        <dbReference type="ARBA" id="ARBA00023145"/>
    </source>
</evidence>
<evidence type="ECO:0008006" key="24">
    <source>
        <dbReference type="Google" id="ProtNLM"/>
    </source>
</evidence>
<comment type="caution">
    <text evidence="17">Lacks conserved residue(s) required for the propagation of feature annotation.</text>
</comment>
<evidence type="ECO:0000256" key="10">
    <source>
        <dbReference type="ARBA" id="ARBA00023049"/>
    </source>
</evidence>
<dbReference type="GO" id="GO:0031012">
    <property type="term" value="C:extracellular matrix"/>
    <property type="evidence" value="ECO:0007669"/>
    <property type="project" value="TreeGrafter"/>
</dbReference>
<evidence type="ECO:0000256" key="4">
    <source>
        <dbReference type="ARBA" id="ARBA00022670"/>
    </source>
</evidence>
<name>A0A8P4KP74_DICLA</name>
<feature type="region of interest" description="Disordered" evidence="18">
    <location>
        <begin position="64"/>
        <end position="104"/>
    </location>
</feature>
<dbReference type="Pfam" id="PF17771">
    <property type="entry name" value="ADAMTS_CR_2"/>
    <property type="match status" value="1"/>
</dbReference>
<dbReference type="InterPro" id="IPR045371">
    <property type="entry name" value="ADAMTS_CR_3"/>
</dbReference>
<feature type="disulfide bond" evidence="16">
    <location>
        <begin position="514"/>
        <end position="537"/>
    </location>
</feature>
<feature type="compositionally biased region" description="Basic and acidic residues" evidence="18">
    <location>
        <begin position="69"/>
        <end position="79"/>
    </location>
</feature>
<dbReference type="InterPro" id="IPR050439">
    <property type="entry name" value="ADAMTS_ADAMTS-like"/>
</dbReference>
<keyword evidence="6 19" id="KW-0732">Signal</keyword>
<reference evidence="22" key="1">
    <citation type="submission" date="2025-08" db="UniProtKB">
        <authorList>
            <consortium name="Ensembl"/>
        </authorList>
    </citation>
    <scope>IDENTIFICATION</scope>
</reference>
<keyword evidence="7" id="KW-0677">Repeat</keyword>
<feature type="compositionally biased region" description="Low complexity" evidence="18">
    <location>
        <begin position="1187"/>
        <end position="1209"/>
    </location>
</feature>
<dbReference type="PROSITE" id="PS50215">
    <property type="entry name" value="ADAM_MEPRO"/>
    <property type="match status" value="1"/>
</dbReference>
<evidence type="ECO:0000256" key="17">
    <source>
        <dbReference type="PROSITE-ProRule" id="PRU00276"/>
    </source>
</evidence>
<evidence type="ECO:0000256" key="8">
    <source>
        <dbReference type="ARBA" id="ARBA00022801"/>
    </source>
</evidence>
<dbReference type="Gene3D" id="3.40.390.10">
    <property type="entry name" value="Collagenase (Catalytic Domain)"/>
    <property type="match status" value="1"/>
</dbReference>
<dbReference type="PANTHER" id="PTHR13723:SF141">
    <property type="entry name" value="A DISINTEGRIN AND METALLOPROTEINASE WITH THROMBOSPONDIN MOTIFS 2"/>
    <property type="match status" value="1"/>
</dbReference>
<dbReference type="CDD" id="cd04273">
    <property type="entry name" value="ZnMc_ADAMTS_like"/>
    <property type="match status" value="1"/>
</dbReference>
<evidence type="ECO:0000313" key="23">
    <source>
        <dbReference type="Proteomes" id="UP000694389"/>
    </source>
</evidence>
<dbReference type="GO" id="GO:0030198">
    <property type="term" value="P:extracellular matrix organization"/>
    <property type="evidence" value="ECO:0007669"/>
    <property type="project" value="InterPro"/>
</dbReference>
<dbReference type="Pfam" id="PF19236">
    <property type="entry name" value="ADAMTS_CR_3"/>
    <property type="match status" value="1"/>
</dbReference>
<dbReference type="Proteomes" id="UP000694389">
    <property type="component" value="Unassembled WGS sequence"/>
</dbReference>
<comment type="subcellular location">
    <subcellularLocation>
        <location evidence="1">Secreted</location>
        <location evidence="1">Extracellular space</location>
        <location evidence="1">Extracellular matrix</location>
    </subcellularLocation>
</comment>
<feature type="binding site" evidence="15 17">
    <location>
        <position position="429"/>
    </location>
    <ligand>
        <name>Zn(2+)</name>
        <dbReference type="ChEBI" id="CHEBI:29105"/>
        <note>catalytic</note>
    </ligand>
</feature>
<dbReference type="PROSITE" id="PS50900">
    <property type="entry name" value="PLAC"/>
    <property type="match status" value="1"/>
</dbReference>
<evidence type="ECO:0000256" key="1">
    <source>
        <dbReference type="ARBA" id="ARBA00004498"/>
    </source>
</evidence>
<feature type="binding site" evidence="15 17">
    <location>
        <position position="419"/>
    </location>
    <ligand>
        <name>Zn(2+)</name>
        <dbReference type="ChEBI" id="CHEBI:29105"/>
        <note>catalytic</note>
    </ligand>
</feature>
<feature type="signal peptide" evidence="19">
    <location>
        <begin position="1"/>
        <end position="22"/>
    </location>
</feature>
<evidence type="ECO:0000256" key="16">
    <source>
        <dbReference type="PIRSR" id="PIRSR613273-3"/>
    </source>
</evidence>
<feature type="binding site" evidence="15">
    <location>
        <position position="479"/>
    </location>
    <ligand>
        <name>Ca(2+)</name>
        <dbReference type="ChEBI" id="CHEBI:29108"/>
        <label>1</label>
    </ligand>
</feature>
<dbReference type="PANTHER" id="PTHR13723">
    <property type="entry name" value="ADAMTS A DISINTEGRIN AND METALLOPROTEASE WITH THROMBOSPONDIN MOTIFS PROTEASE"/>
    <property type="match status" value="1"/>
</dbReference>
<keyword evidence="5 15" id="KW-0479">Metal-binding</keyword>
<dbReference type="SUPFAM" id="SSF55486">
    <property type="entry name" value="Metalloproteases ('zincins'), catalytic domain"/>
    <property type="match status" value="1"/>
</dbReference>
<evidence type="ECO:0000256" key="2">
    <source>
        <dbReference type="ARBA" id="ARBA00022525"/>
    </source>
</evidence>
<sequence>MDLFCYGLLIIVFLLQIDCLHSVYITDNTDSLHQVLSEFSVVRPIRTNPEGLFLLASVSAHHQPRIKTHSAEDTPTDTRRNKRQAPTDSSHQAPPIETSPPSWRGRGYAAEEAELFYNVTVFGQELHLRLRPNSRLVAPTATMEWWEESGHKHSQPIGDTGCLYTGEVSNMEDTAVAISNCDGLAGMIRMGQEEFFIEPLDQRRTGEEDEDEDEEEGGRQHIVYRSSAIIKKQLAVNQTADDFLRGPLLGSLNLIQNVLWSRSGSARRRRYIEEAELFNIEVLLAVDYSVLLFHGRDHIQKYLLTLMNIVNEIYQDHSLGANINVVLVRIIMLSPAKSLEMISLGNAQKSLENVCGWSYLQQREQSHAEQHDHTIYLTRQEFGPSGMQGYAPVKGMCHLHRSCVLVFEDGFSSAFVAAHETGHVLGMEHDGEANDCADDVPLGSIMSPRVQATFHRYHWSRCSWRELHQYLHTYDCLRDDPFNHDWPALPQLPGFQYSMDQQCRFDFGPGYSLCTVYTTLEPCKQLWCSDYNNPFYCKTKKGPPLDGTKCGPGKHCFKGFCMRLTPDMLRQDGGWATWSPFGSCSRTCGGGVRFRARRCDNPAPANGGRTCFGNSYEFQLCSQEECPPLTDFREDQCKVWNPFYEHEGSKHHWLPYQHPDPDERCRLYCQSKETGAVVSMNRMVHDGTPCSYSDAHSVCVRGECEHVGCDGQIASDQQEDRCGVCGGDNSSCKIIKGNFTRSTKKQGYLKILEIPKGARHLLIQEFKGTPHILAVKNQETGHLFLNDEDELPESRVVIEKGVAWEYSNTEEQESIQTPGPLKYGVLLMVRPHGDSKVTVSYKYIIQDHLRSSLESNVVQEDAIFYEWALKKWSQCSKPCGGGKQYTRFGCRRKADGKMVHRMFCSNINKPRAISRTCNTNACSSPRWVTGEWEDCSASCGQTGWQRRWVSCQQATSMGQQHQHSVNSKLCGEDRPDGKQTCNRFPCPASWRTGPWTPCSVSCGNGTQERQVKCSSPEGSARNCSEPRPSTTRTCQALLCNGDQRNSIIQWLSRSNTNFTASNFSSRQRCRGDRSIFCQMQVLRRYCSNAGYRQMCCKACSNFSDFSNFSNSDNSSSTNLPTANSSLWSVTTETMTSLTTSTWSESRFIISDITSTPPLSFTVTPPPTSRSSTDFEYVEYDDYNEYSSYDDPSVASDTPDIIPTTTTKTTTTRRPRKTAPPHLFGRKTTTPTMPLATIPTVTTEGQSPTLVPIRTSAVPEFPTTATSADPDDIVTTALSPNRTLGVRSLQTEVSPTEPAPTPTSASSSSFVPLSKKENNSVDEVPYRIVGLDGDITKGQQNYFVPRMPPFRERTQNKRIQQLLNEKRRQDLLRRSNRSREGRTDRKHVGL</sequence>
<evidence type="ECO:0000256" key="14">
    <source>
        <dbReference type="PIRSR" id="PIRSR613273-1"/>
    </source>
</evidence>
<feature type="region of interest" description="Disordered" evidence="18">
    <location>
        <begin position="1286"/>
        <end position="1317"/>
    </location>
</feature>
<feature type="binding site" evidence="15">
    <location>
        <position position="372"/>
    </location>
    <ligand>
        <name>Ca(2+)</name>
        <dbReference type="ChEBI" id="CHEBI:29108"/>
        <label>1</label>
    </ligand>
</feature>
<evidence type="ECO:0000256" key="7">
    <source>
        <dbReference type="ARBA" id="ARBA00022737"/>
    </source>
</evidence>
<evidence type="ECO:0000313" key="22">
    <source>
        <dbReference type="Ensembl" id="ENSDLAP00005081625.1"/>
    </source>
</evidence>
<feature type="active site" evidence="14 17">
    <location>
        <position position="420"/>
    </location>
</feature>
<dbReference type="Pfam" id="PF01421">
    <property type="entry name" value="Reprolysin"/>
    <property type="match status" value="1"/>
</dbReference>
<keyword evidence="9 15" id="KW-0862">Zinc</keyword>
<dbReference type="InterPro" id="IPR002870">
    <property type="entry name" value="Peptidase_M12B_N"/>
</dbReference>
<feature type="disulfide bond" evidence="16">
    <location>
        <begin position="550"/>
        <end position="561"/>
    </location>
</feature>